<dbReference type="EMBL" id="CP111018">
    <property type="protein sequence ID" value="WAR10747.1"/>
    <property type="molecule type" value="Genomic_DNA"/>
</dbReference>
<dbReference type="Proteomes" id="UP001164746">
    <property type="component" value="Chromosome 7"/>
</dbReference>
<name>A0ABY7EL85_MYAAR</name>
<dbReference type="Gene3D" id="2.60.40.60">
    <property type="entry name" value="Cadherins"/>
    <property type="match status" value="1"/>
</dbReference>
<feature type="chain" id="PRO_5046565719" description="Cadherin domain-containing protein" evidence="2">
    <location>
        <begin position="22"/>
        <end position="220"/>
    </location>
</feature>
<dbReference type="InterPro" id="IPR015919">
    <property type="entry name" value="Cadherin-like_sf"/>
</dbReference>
<feature type="signal peptide" evidence="2">
    <location>
        <begin position="1"/>
        <end position="21"/>
    </location>
</feature>
<dbReference type="InterPro" id="IPR002126">
    <property type="entry name" value="Cadherin-like_dom"/>
</dbReference>
<keyword evidence="2" id="KW-0732">Signal</keyword>
<dbReference type="CDD" id="cd11304">
    <property type="entry name" value="Cadherin_repeat"/>
    <property type="match status" value="1"/>
</dbReference>
<reference evidence="4" key="1">
    <citation type="submission" date="2022-11" db="EMBL/GenBank/DDBJ databases">
        <title>Centuries of genome instability and evolution in soft-shell clam transmissible cancer (bioRxiv).</title>
        <authorList>
            <person name="Hart S.F.M."/>
            <person name="Yonemitsu M.A."/>
            <person name="Giersch R.M."/>
            <person name="Beal B.F."/>
            <person name="Arriagada G."/>
            <person name="Davis B.W."/>
            <person name="Ostrander E.A."/>
            <person name="Goff S.P."/>
            <person name="Metzger M.J."/>
        </authorList>
    </citation>
    <scope>NUCLEOTIDE SEQUENCE</scope>
    <source>
        <strain evidence="4">MELC-2E11</strain>
        <tissue evidence="4">Siphon/mantle</tissue>
    </source>
</reference>
<evidence type="ECO:0000313" key="5">
    <source>
        <dbReference type="Proteomes" id="UP001164746"/>
    </source>
</evidence>
<accession>A0ABY7EL85</accession>
<dbReference type="PROSITE" id="PS50268">
    <property type="entry name" value="CADHERIN_2"/>
    <property type="match status" value="1"/>
</dbReference>
<evidence type="ECO:0000259" key="3">
    <source>
        <dbReference type="PROSITE" id="PS50268"/>
    </source>
</evidence>
<sequence>MDLRMFAACLIMTVFLSKHSGGTLFTALATPNTATYAFDTTDGNPSDIATATISAAGVVTLASSFDFETTPSYVFKIVATDGGDTGTATVTLSITDSVQLTKTAFCLSSSSVAAGTSVGTITTDETAVTFGAPLTADFASFTVSTTTGAITVATGVTLSSAKQVYYTFTMTATTTTSGVGASGTQNIYVLVNCDSDSSGAGQVAALFSMLLLSIATALLY</sequence>
<keyword evidence="5" id="KW-1185">Reference proteome</keyword>
<feature type="domain" description="Cadherin" evidence="3">
    <location>
        <begin position="48"/>
        <end position="105"/>
    </location>
</feature>
<protein>
    <recommendedName>
        <fullName evidence="3">Cadherin domain-containing protein</fullName>
    </recommendedName>
</protein>
<proteinExistence type="predicted"/>
<evidence type="ECO:0000256" key="2">
    <source>
        <dbReference type="SAM" id="SignalP"/>
    </source>
</evidence>
<dbReference type="SUPFAM" id="SSF49313">
    <property type="entry name" value="Cadherin-like"/>
    <property type="match status" value="1"/>
</dbReference>
<gene>
    <name evidence="4" type="ORF">MAR_035823</name>
</gene>
<evidence type="ECO:0000313" key="4">
    <source>
        <dbReference type="EMBL" id="WAR10747.1"/>
    </source>
</evidence>
<evidence type="ECO:0000256" key="1">
    <source>
        <dbReference type="PROSITE-ProRule" id="PRU00043"/>
    </source>
</evidence>
<keyword evidence="1" id="KW-0106">Calcium</keyword>
<organism evidence="4 5">
    <name type="scientific">Mya arenaria</name>
    <name type="common">Soft-shell clam</name>
    <dbReference type="NCBI Taxonomy" id="6604"/>
    <lineage>
        <taxon>Eukaryota</taxon>
        <taxon>Metazoa</taxon>
        <taxon>Spiralia</taxon>
        <taxon>Lophotrochozoa</taxon>
        <taxon>Mollusca</taxon>
        <taxon>Bivalvia</taxon>
        <taxon>Autobranchia</taxon>
        <taxon>Heteroconchia</taxon>
        <taxon>Euheterodonta</taxon>
        <taxon>Imparidentia</taxon>
        <taxon>Neoheterodontei</taxon>
        <taxon>Myida</taxon>
        <taxon>Myoidea</taxon>
        <taxon>Myidae</taxon>
        <taxon>Mya</taxon>
    </lineage>
</organism>